<evidence type="ECO:0000256" key="4">
    <source>
        <dbReference type="ARBA" id="ARBA00023002"/>
    </source>
</evidence>
<keyword evidence="4" id="KW-0560">Oxidoreductase</keyword>
<evidence type="ECO:0000256" key="1">
    <source>
        <dbReference type="ARBA" id="ARBA00005466"/>
    </source>
</evidence>
<dbReference type="InterPro" id="IPR016169">
    <property type="entry name" value="FAD-bd_PCMH_sub2"/>
</dbReference>
<proteinExistence type="inferred from homology"/>
<name>A0AA40CD15_9PEZI</name>
<dbReference type="Gene3D" id="3.40.462.20">
    <property type="match status" value="1"/>
</dbReference>
<dbReference type="InterPro" id="IPR036318">
    <property type="entry name" value="FAD-bd_PCMH-like_sf"/>
</dbReference>
<dbReference type="InterPro" id="IPR050416">
    <property type="entry name" value="FAD-linked_Oxidoreductase"/>
</dbReference>
<dbReference type="Gene3D" id="3.30.465.10">
    <property type="match status" value="1"/>
</dbReference>
<dbReference type="AlphaFoldDB" id="A0AA40CD15"/>
<gene>
    <name evidence="6" type="ORF">B0T17DRAFT_486116</name>
</gene>
<dbReference type="PROSITE" id="PS51387">
    <property type="entry name" value="FAD_PCMH"/>
    <property type="match status" value="1"/>
</dbReference>
<dbReference type="GO" id="GO:0016491">
    <property type="term" value="F:oxidoreductase activity"/>
    <property type="evidence" value="ECO:0007669"/>
    <property type="project" value="UniProtKB-KW"/>
</dbReference>
<evidence type="ECO:0000313" key="7">
    <source>
        <dbReference type="Proteomes" id="UP001174934"/>
    </source>
</evidence>
<comment type="caution">
    <text evidence="6">The sequence shown here is derived from an EMBL/GenBank/DDBJ whole genome shotgun (WGS) entry which is preliminary data.</text>
</comment>
<dbReference type="InterPro" id="IPR006094">
    <property type="entry name" value="Oxid_FAD_bind_N"/>
</dbReference>
<evidence type="ECO:0000256" key="2">
    <source>
        <dbReference type="ARBA" id="ARBA00022630"/>
    </source>
</evidence>
<organism evidence="6 7">
    <name type="scientific">Bombardia bombarda</name>
    <dbReference type="NCBI Taxonomy" id="252184"/>
    <lineage>
        <taxon>Eukaryota</taxon>
        <taxon>Fungi</taxon>
        <taxon>Dikarya</taxon>
        <taxon>Ascomycota</taxon>
        <taxon>Pezizomycotina</taxon>
        <taxon>Sordariomycetes</taxon>
        <taxon>Sordariomycetidae</taxon>
        <taxon>Sordariales</taxon>
        <taxon>Lasiosphaeriaceae</taxon>
        <taxon>Bombardia</taxon>
    </lineage>
</organism>
<evidence type="ECO:0000256" key="3">
    <source>
        <dbReference type="ARBA" id="ARBA00022827"/>
    </source>
</evidence>
<accession>A0AA40CD15</accession>
<dbReference type="PANTHER" id="PTHR42973">
    <property type="entry name" value="BINDING OXIDOREDUCTASE, PUTATIVE (AFU_ORTHOLOGUE AFUA_1G17690)-RELATED"/>
    <property type="match status" value="1"/>
</dbReference>
<dbReference type="Pfam" id="PF01565">
    <property type="entry name" value="FAD_binding_4"/>
    <property type="match status" value="1"/>
</dbReference>
<feature type="domain" description="FAD-binding PCMH-type" evidence="5">
    <location>
        <begin position="13"/>
        <end position="185"/>
    </location>
</feature>
<evidence type="ECO:0000313" key="6">
    <source>
        <dbReference type="EMBL" id="KAK0634296.1"/>
    </source>
</evidence>
<keyword evidence="3" id="KW-0274">FAD</keyword>
<dbReference type="EMBL" id="JAULSR010000001">
    <property type="protein sequence ID" value="KAK0634296.1"/>
    <property type="molecule type" value="Genomic_DNA"/>
</dbReference>
<dbReference type="InterPro" id="IPR016166">
    <property type="entry name" value="FAD-bd_PCMH"/>
</dbReference>
<dbReference type="SUPFAM" id="SSF56176">
    <property type="entry name" value="FAD-binding/transporter-associated domain-like"/>
    <property type="match status" value="1"/>
</dbReference>
<sequence>MGYLADIARASNTWRAPSCIALPASAAHVSTILQALVPNNVTFAIRSGGHSPNEGFSNIKSPGVLIAMDKLNQVAFDAASGLLTVGPGARWGAVFAALDPHKVTVVGGRVTTVGVGGLLLGSGLSYLSDLYGLACDNVIEYEVVLAGGCIVKANNNRNPDLFWALKGGTNNFGVVTKFITPTVDTIYQGWGGTLVFSIAQLASVLQAFNTYQSAPNKDLYAALNINVVPNNYILVSIIYLKPVAQPAAYAPFFAIKPGPLQQSLQFANIHQLMALFTGDTGVTRWSWYAQSFQPSSSLYARIGSLLATAPEVATISALASGTSVGTFQAITSNMILVGNKRNAGTGGNALGLQAVNQTWFTLNVNWKNAADDTVAQAAAASLHAKIKQLAIDEGVKLNYLFMNDANKAQDVLSSYGGANVNRLRMVQKMYDKAEVFQRLVPGGFKLPPPA</sequence>
<dbReference type="GO" id="GO:0071949">
    <property type="term" value="F:FAD binding"/>
    <property type="evidence" value="ECO:0007669"/>
    <property type="project" value="InterPro"/>
</dbReference>
<dbReference type="PANTHER" id="PTHR42973:SF13">
    <property type="entry name" value="FAD-BINDING PCMH-TYPE DOMAIN-CONTAINING PROTEIN"/>
    <property type="match status" value="1"/>
</dbReference>
<reference evidence="6" key="1">
    <citation type="submission" date="2023-06" db="EMBL/GenBank/DDBJ databases">
        <title>Genome-scale phylogeny and comparative genomics of the fungal order Sordariales.</title>
        <authorList>
            <consortium name="Lawrence Berkeley National Laboratory"/>
            <person name="Hensen N."/>
            <person name="Bonometti L."/>
            <person name="Westerberg I."/>
            <person name="Brannstrom I.O."/>
            <person name="Guillou S."/>
            <person name="Cros-Aarteil S."/>
            <person name="Calhoun S."/>
            <person name="Haridas S."/>
            <person name="Kuo A."/>
            <person name="Mondo S."/>
            <person name="Pangilinan J."/>
            <person name="Riley R."/>
            <person name="LaButti K."/>
            <person name="Andreopoulos B."/>
            <person name="Lipzen A."/>
            <person name="Chen C."/>
            <person name="Yanf M."/>
            <person name="Daum C."/>
            <person name="Ng V."/>
            <person name="Clum A."/>
            <person name="Steindorff A."/>
            <person name="Ohm R."/>
            <person name="Martin F."/>
            <person name="Silar P."/>
            <person name="Natvig D."/>
            <person name="Lalanne C."/>
            <person name="Gautier V."/>
            <person name="Ament-velasquez S.L."/>
            <person name="Kruys A."/>
            <person name="Hutchinson M.I."/>
            <person name="Powell A.J."/>
            <person name="Barry K."/>
            <person name="Miller A.N."/>
            <person name="Grigoriev I.V."/>
            <person name="Debuchy R."/>
            <person name="Gladieux P."/>
            <person name="Thoren M.H."/>
            <person name="Johannesson H."/>
        </authorList>
    </citation>
    <scope>NUCLEOTIDE SEQUENCE</scope>
    <source>
        <strain evidence="6">SMH3391-2</strain>
    </source>
</reference>
<keyword evidence="7" id="KW-1185">Reference proteome</keyword>
<dbReference type="Proteomes" id="UP001174934">
    <property type="component" value="Unassembled WGS sequence"/>
</dbReference>
<keyword evidence="2" id="KW-0285">Flavoprotein</keyword>
<protein>
    <recommendedName>
        <fullName evidence="5">FAD-binding PCMH-type domain-containing protein</fullName>
    </recommendedName>
</protein>
<comment type="similarity">
    <text evidence="1">Belongs to the oxygen-dependent FAD-linked oxidoreductase family.</text>
</comment>
<evidence type="ECO:0000259" key="5">
    <source>
        <dbReference type="PROSITE" id="PS51387"/>
    </source>
</evidence>